<feature type="region of interest" description="Disordered" evidence="11">
    <location>
        <begin position="357"/>
        <end position="379"/>
    </location>
</feature>
<protein>
    <submittedName>
        <fullName evidence="14">Carboxypeptidase</fullName>
    </submittedName>
</protein>
<dbReference type="InterPro" id="IPR000834">
    <property type="entry name" value="Peptidase_M14"/>
</dbReference>
<keyword evidence="15" id="KW-1185">Reference proteome</keyword>
<dbReference type="GO" id="GO:0005615">
    <property type="term" value="C:extracellular space"/>
    <property type="evidence" value="ECO:0007669"/>
    <property type="project" value="TreeGrafter"/>
</dbReference>
<feature type="domain" description="Peptidase M14" evidence="13">
    <location>
        <begin position="70"/>
        <end position="353"/>
    </location>
</feature>
<dbReference type="GO" id="GO:0004181">
    <property type="term" value="F:metallocarboxypeptidase activity"/>
    <property type="evidence" value="ECO:0007669"/>
    <property type="project" value="InterPro"/>
</dbReference>
<keyword evidence="5" id="KW-0479">Metal-binding</keyword>
<dbReference type="PROSITE" id="PS52035">
    <property type="entry name" value="PEPTIDASE_M14"/>
    <property type="match status" value="1"/>
</dbReference>
<evidence type="ECO:0000256" key="4">
    <source>
        <dbReference type="ARBA" id="ARBA00022670"/>
    </source>
</evidence>
<feature type="region of interest" description="Disordered" evidence="11">
    <location>
        <begin position="192"/>
        <end position="223"/>
    </location>
</feature>
<feature type="compositionally biased region" description="Pro residues" evidence="11">
    <location>
        <begin position="364"/>
        <end position="379"/>
    </location>
</feature>
<dbReference type="SUPFAM" id="SSF53187">
    <property type="entry name" value="Zn-dependent exopeptidases"/>
    <property type="match status" value="1"/>
</dbReference>
<evidence type="ECO:0000259" key="13">
    <source>
        <dbReference type="PROSITE" id="PS52035"/>
    </source>
</evidence>
<keyword evidence="7" id="KW-0378">Hydrolase</keyword>
<dbReference type="OrthoDB" id="3626597at2759"/>
<evidence type="ECO:0000256" key="10">
    <source>
        <dbReference type="PROSITE-ProRule" id="PRU01379"/>
    </source>
</evidence>
<keyword evidence="8" id="KW-0862">Zinc</keyword>
<dbReference type="SMART" id="SM00631">
    <property type="entry name" value="Zn_pept"/>
    <property type="match status" value="1"/>
</dbReference>
<sequence>MKVFGLFALLSAVAVATLPQIPGDDKVRTQEQLEAIRDDADDNRKCHKANANYIPALKKGALVESAFHNCFRTDAQITELLDAFVTLHPGVFTKFVVGETVLKQPLYGYKIVANPAKPPTQAIYLQSLIHAREWVTASSNLYAIAALLDDITNGKVTGSLLENYAYYAVPIVNLDGYQSSWSGNRYQRKNANGVDLNRNWPGPYDDPNPPKPSDETYPGPYPWSEPETKSIGNWLVSKKGEIAGLIDLHSNAGAVLIPVGDTKAALPGDTDARLLKLGKALAKTMGSDYDVGRSYEILGYMVYHGTRDWGLRNLDKATLTVEMTGEDFVVPVSTIRARGKELYAGLQTYAKEVTIYNGGNPTPTTTPSPTVTPTPRPSC</sequence>
<keyword evidence="9" id="KW-0482">Metalloprotease</keyword>
<dbReference type="FunFam" id="3.40.630.10:FF:000084">
    <property type="entry name" value="Carboxypeptidase B2"/>
    <property type="match status" value="1"/>
</dbReference>
<evidence type="ECO:0000256" key="3">
    <source>
        <dbReference type="ARBA" id="ARBA00022645"/>
    </source>
</evidence>
<keyword evidence="6 12" id="KW-0732">Signal</keyword>
<comment type="cofactor">
    <cofactor evidence="1">
        <name>Zn(2+)</name>
        <dbReference type="ChEBI" id="CHEBI:29105"/>
    </cofactor>
</comment>
<evidence type="ECO:0000256" key="9">
    <source>
        <dbReference type="ARBA" id="ARBA00023049"/>
    </source>
</evidence>
<evidence type="ECO:0000256" key="2">
    <source>
        <dbReference type="ARBA" id="ARBA00005988"/>
    </source>
</evidence>
<evidence type="ECO:0000256" key="6">
    <source>
        <dbReference type="ARBA" id="ARBA00022729"/>
    </source>
</evidence>
<evidence type="ECO:0000256" key="1">
    <source>
        <dbReference type="ARBA" id="ARBA00001947"/>
    </source>
</evidence>
<accession>A0A1V9YIE4</accession>
<dbReference type="Proteomes" id="UP000243579">
    <property type="component" value="Unassembled WGS sequence"/>
</dbReference>
<name>A0A1V9YIE4_ACHHY</name>
<gene>
    <name evidence="14" type="ORF">ACHHYP_11780</name>
</gene>
<reference evidence="14 15" key="1">
    <citation type="journal article" date="2014" name="Genome Biol. Evol.">
        <title>The secreted proteins of Achlya hypogyna and Thraustotheca clavata identify the ancestral oomycete secretome and reveal gene acquisitions by horizontal gene transfer.</title>
        <authorList>
            <person name="Misner I."/>
            <person name="Blouin N."/>
            <person name="Leonard G."/>
            <person name="Richards T.A."/>
            <person name="Lane C.E."/>
        </authorList>
    </citation>
    <scope>NUCLEOTIDE SEQUENCE [LARGE SCALE GENOMIC DNA]</scope>
    <source>
        <strain evidence="14 15">ATCC 48635</strain>
    </source>
</reference>
<evidence type="ECO:0000313" key="15">
    <source>
        <dbReference type="Proteomes" id="UP000243579"/>
    </source>
</evidence>
<proteinExistence type="inferred from homology"/>
<keyword evidence="3 14" id="KW-0121">Carboxypeptidase</keyword>
<dbReference type="GO" id="GO:0006508">
    <property type="term" value="P:proteolysis"/>
    <property type="evidence" value="ECO:0007669"/>
    <property type="project" value="UniProtKB-KW"/>
</dbReference>
<evidence type="ECO:0000313" key="14">
    <source>
        <dbReference type="EMBL" id="OQR85478.1"/>
    </source>
</evidence>
<dbReference type="PANTHER" id="PTHR11705">
    <property type="entry name" value="PROTEASE FAMILY M14 CARBOXYPEPTIDASE A,B"/>
    <property type="match status" value="1"/>
</dbReference>
<dbReference type="Gene3D" id="3.40.630.10">
    <property type="entry name" value="Zn peptidases"/>
    <property type="match status" value="1"/>
</dbReference>
<dbReference type="PANTHER" id="PTHR11705:SF143">
    <property type="entry name" value="SLL0236 PROTEIN"/>
    <property type="match status" value="1"/>
</dbReference>
<dbReference type="EMBL" id="JNBR01001673">
    <property type="protein sequence ID" value="OQR85478.1"/>
    <property type="molecule type" value="Genomic_DNA"/>
</dbReference>
<organism evidence="14 15">
    <name type="scientific">Achlya hypogyna</name>
    <name type="common">Oomycete</name>
    <name type="synonym">Protoachlya hypogyna</name>
    <dbReference type="NCBI Taxonomy" id="1202772"/>
    <lineage>
        <taxon>Eukaryota</taxon>
        <taxon>Sar</taxon>
        <taxon>Stramenopiles</taxon>
        <taxon>Oomycota</taxon>
        <taxon>Saprolegniomycetes</taxon>
        <taxon>Saprolegniales</taxon>
        <taxon>Achlyaceae</taxon>
        <taxon>Achlya</taxon>
    </lineage>
</organism>
<comment type="similarity">
    <text evidence="2 10">Belongs to the peptidase M14 family.</text>
</comment>
<feature type="signal peptide" evidence="12">
    <location>
        <begin position="1"/>
        <end position="16"/>
    </location>
</feature>
<evidence type="ECO:0000256" key="11">
    <source>
        <dbReference type="SAM" id="MobiDB-lite"/>
    </source>
</evidence>
<evidence type="ECO:0000256" key="12">
    <source>
        <dbReference type="SAM" id="SignalP"/>
    </source>
</evidence>
<evidence type="ECO:0000256" key="7">
    <source>
        <dbReference type="ARBA" id="ARBA00022801"/>
    </source>
</evidence>
<feature type="active site" description="Proton donor/acceptor" evidence="10">
    <location>
        <position position="322"/>
    </location>
</feature>
<dbReference type="Pfam" id="PF00246">
    <property type="entry name" value="Peptidase_M14"/>
    <property type="match status" value="1"/>
</dbReference>
<dbReference type="GO" id="GO:0008270">
    <property type="term" value="F:zinc ion binding"/>
    <property type="evidence" value="ECO:0007669"/>
    <property type="project" value="InterPro"/>
</dbReference>
<evidence type="ECO:0000256" key="5">
    <source>
        <dbReference type="ARBA" id="ARBA00022723"/>
    </source>
</evidence>
<comment type="caution">
    <text evidence="14">The sequence shown here is derived from an EMBL/GenBank/DDBJ whole genome shotgun (WGS) entry which is preliminary data.</text>
</comment>
<dbReference type="PRINTS" id="PR00765">
    <property type="entry name" value="CRBOXYPTASEA"/>
</dbReference>
<feature type="chain" id="PRO_5013048616" evidence="12">
    <location>
        <begin position="17"/>
        <end position="379"/>
    </location>
</feature>
<evidence type="ECO:0000256" key="8">
    <source>
        <dbReference type="ARBA" id="ARBA00022833"/>
    </source>
</evidence>
<keyword evidence="4" id="KW-0645">Protease</keyword>
<dbReference type="AlphaFoldDB" id="A0A1V9YIE4"/>